<accession>A0A0F9W136</accession>
<organism evidence="2">
    <name type="scientific">marine sediment metagenome</name>
    <dbReference type="NCBI Taxonomy" id="412755"/>
    <lineage>
        <taxon>unclassified sequences</taxon>
        <taxon>metagenomes</taxon>
        <taxon>ecological metagenomes</taxon>
    </lineage>
</organism>
<dbReference type="InterPro" id="IPR043724">
    <property type="entry name" value="DUF5666"/>
</dbReference>
<evidence type="ECO:0000313" key="2">
    <source>
        <dbReference type="EMBL" id="KKO10045.1"/>
    </source>
</evidence>
<gene>
    <name evidence="2" type="ORF">LCGC14_0025770</name>
</gene>
<proteinExistence type="predicted"/>
<reference evidence="2" key="1">
    <citation type="journal article" date="2015" name="Nature">
        <title>Complex archaea that bridge the gap between prokaryotes and eukaryotes.</title>
        <authorList>
            <person name="Spang A."/>
            <person name="Saw J.H."/>
            <person name="Jorgensen S.L."/>
            <person name="Zaremba-Niedzwiedzka K."/>
            <person name="Martijn J."/>
            <person name="Lind A.E."/>
            <person name="van Eijk R."/>
            <person name="Schleper C."/>
            <person name="Guy L."/>
            <person name="Ettema T.J."/>
        </authorList>
    </citation>
    <scope>NUCLEOTIDE SEQUENCE</scope>
</reference>
<feature type="domain" description="DUF5666" evidence="1">
    <location>
        <begin position="27"/>
        <end position="87"/>
    </location>
</feature>
<dbReference type="EMBL" id="LAZR01000005">
    <property type="protein sequence ID" value="KKO10045.1"/>
    <property type="molecule type" value="Genomic_DNA"/>
</dbReference>
<comment type="caution">
    <text evidence="2">The sequence shown here is derived from an EMBL/GenBank/DDBJ whole genome shotgun (WGS) entry which is preliminary data.</text>
</comment>
<evidence type="ECO:0000259" key="1">
    <source>
        <dbReference type="Pfam" id="PF18914"/>
    </source>
</evidence>
<dbReference type="Pfam" id="PF18914">
    <property type="entry name" value="DUF5666"/>
    <property type="match status" value="1"/>
</dbReference>
<name>A0A0F9W136_9ZZZZ</name>
<dbReference type="AlphaFoldDB" id="A0A0F9W136"/>
<sequence length="91" mass="10210">MAVKIRHLVAAVAFSGFALSAHADDVEGVIESINADSQTFTVQGIEFEVDDRTDYDDGLRSFEGLQEGMRVEVDYDYQDGRHIVREIEIDD</sequence>
<protein>
    <recommendedName>
        <fullName evidence="1">DUF5666 domain-containing protein</fullName>
    </recommendedName>
</protein>